<evidence type="ECO:0000256" key="3">
    <source>
        <dbReference type="SAM" id="SignalP"/>
    </source>
</evidence>
<dbReference type="PROSITE" id="PS51257">
    <property type="entry name" value="PROKAR_LIPOPROTEIN"/>
    <property type="match status" value="1"/>
</dbReference>
<dbReference type="NCBIfam" id="TIGR03868">
    <property type="entry name" value="F420-O_ABCperi"/>
    <property type="match status" value="1"/>
</dbReference>
<keyword evidence="6" id="KW-1185">Reference proteome</keyword>
<dbReference type="InterPro" id="IPR022287">
    <property type="entry name" value="ABC_trnsptr_F420-0_sub-bd_pred"/>
</dbReference>
<dbReference type="Gene3D" id="3.40.50.1980">
    <property type="entry name" value="Nitrogenase molybdenum iron protein domain"/>
    <property type="match status" value="2"/>
</dbReference>
<comment type="similarity">
    <text evidence="1">Belongs to the bacterial solute-binding protein 8 family.</text>
</comment>
<sequence>MNRFHASALSLLLAAGFAGVVGCSAPAAPAAQPAAQPTAQPADQPDADPSPSSSYPITVSNCGTEVTLTAAPERIVAIKSTSLETVLALGLGGKVVGTAFLDGPVPEPLAAEAEGLPALSDAAPSQEVVLESEPDFIYAGWESNLSAEAAGERDVLASLGVSTYVSPAACREEGVPGKLTFESVFADITEAGALLGAPDAAAALVAEQRKTLAGVEPAGAGQTAFWFSSGRDTPYAGGGLGAPQMMMETLGLENIAADVEESWASLGWETVVAANPDVIVLVDADRNTAESKKELLAANPATAGMDAVINERYLILPFAAAEAGVRNADAVADLADQLAKLP</sequence>
<feature type="compositionally biased region" description="Low complexity" evidence="2">
    <location>
        <begin position="32"/>
        <end position="54"/>
    </location>
</feature>
<name>A0ABS8GMD7_9MICC</name>
<feature type="domain" description="Fe/B12 periplasmic-binding" evidence="4">
    <location>
        <begin position="74"/>
        <end position="342"/>
    </location>
</feature>
<dbReference type="PROSITE" id="PS50983">
    <property type="entry name" value="FE_B12_PBP"/>
    <property type="match status" value="1"/>
</dbReference>
<gene>
    <name evidence="5" type="ORF">LJ752_17045</name>
</gene>
<feature type="signal peptide" evidence="3">
    <location>
        <begin position="1"/>
        <end position="27"/>
    </location>
</feature>
<feature type="region of interest" description="Disordered" evidence="2">
    <location>
        <begin position="32"/>
        <end position="58"/>
    </location>
</feature>
<keyword evidence="3" id="KW-0732">Signal</keyword>
<reference evidence="5" key="1">
    <citation type="submission" date="2021-10" db="EMBL/GenBank/DDBJ databases">
        <title>Novel species in genus Arthrobacter.</title>
        <authorList>
            <person name="Liu Y."/>
        </authorList>
    </citation>
    <scope>NUCLEOTIDE SEQUENCE</scope>
    <source>
        <strain evidence="5">Zg-Y786</strain>
    </source>
</reference>
<dbReference type="InterPro" id="IPR002491">
    <property type="entry name" value="ABC_transptr_periplasmic_BD"/>
</dbReference>
<dbReference type="Pfam" id="PF01497">
    <property type="entry name" value="Peripla_BP_2"/>
    <property type="match status" value="1"/>
</dbReference>
<dbReference type="PANTHER" id="PTHR30535">
    <property type="entry name" value="VITAMIN B12-BINDING PROTEIN"/>
    <property type="match status" value="1"/>
</dbReference>
<feature type="chain" id="PRO_5047134559" evidence="3">
    <location>
        <begin position="28"/>
        <end position="342"/>
    </location>
</feature>
<dbReference type="Proteomes" id="UP001139168">
    <property type="component" value="Unassembled WGS sequence"/>
</dbReference>
<evidence type="ECO:0000256" key="1">
    <source>
        <dbReference type="ARBA" id="ARBA00008814"/>
    </source>
</evidence>
<dbReference type="PANTHER" id="PTHR30535:SF7">
    <property type="entry name" value="IRON(III) DICITRATE-BINDING PROTEIN"/>
    <property type="match status" value="1"/>
</dbReference>
<dbReference type="InterPro" id="IPR050902">
    <property type="entry name" value="ABC_Transporter_SBP"/>
</dbReference>
<organism evidence="5 6">
    <name type="scientific">Arthrobacter gengyunqii</name>
    <dbReference type="NCBI Taxonomy" id="2886940"/>
    <lineage>
        <taxon>Bacteria</taxon>
        <taxon>Bacillati</taxon>
        <taxon>Actinomycetota</taxon>
        <taxon>Actinomycetes</taxon>
        <taxon>Micrococcales</taxon>
        <taxon>Micrococcaceae</taxon>
        <taxon>Arthrobacter</taxon>
    </lineage>
</organism>
<accession>A0ABS8GMD7</accession>
<proteinExistence type="inferred from homology"/>
<dbReference type="EMBL" id="JAJFZQ010000013">
    <property type="protein sequence ID" value="MCC3267739.1"/>
    <property type="molecule type" value="Genomic_DNA"/>
</dbReference>
<dbReference type="SUPFAM" id="SSF53807">
    <property type="entry name" value="Helical backbone' metal receptor"/>
    <property type="match status" value="1"/>
</dbReference>
<comment type="caution">
    <text evidence="5">The sequence shown here is derived from an EMBL/GenBank/DDBJ whole genome shotgun (WGS) entry which is preliminary data.</text>
</comment>
<evidence type="ECO:0000313" key="5">
    <source>
        <dbReference type="EMBL" id="MCC3267739.1"/>
    </source>
</evidence>
<evidence type="ECO:0000256" key="2">
    <source>
        <dbReference type="SAM" id="MobiDB-lite"/>
    </source>
</evidence>
<evidence type="ECO:0000259" key="4">
    <source>
        <dbReference type="PROSITE" id="PS50983"/>
    </source>
</evidence>
<dbReference type="RefSeq" id="WP_227892679.1">
    <property type="nucleotide sequence ID" value="NZ_JAJFZQ010000013.1"/>
</dbReference>
<protein>
    <submittedName>
        <fullName evidence="5">F420-0 ABC transporter substrate-binding protein</fullName>
    </submittedName>
</protein>
<evidence type="ECO:0000313" key="6">
    <source>
        <dbReference type="Proteomes" id="UP001139168"/>
    </source>
</evidence>